<accession>A0A7H1PZ43</accession>
<evidence type="ECO:0000256" key="5">
    <source>
        <dbReference type="ARBA" id="ARBA00023125"/>
    </source>
</evidence>
<keyword evidence="6 10" id="KW-0472">Membrane</keyword>
<dbReference type="GO" id="GO:0003677">
    <property type="term" value="F:DNA binding"/>
    <property type="evidence" value="ECO:0007669"/>
    <property type="project" value="UniProtKB-UniRule"/>
</dbReference>
<dbReference type="SUPFAM" id="SSF103473">
    <property type="entry name" value="MFS general substrate transporter"/>
    <property type="match status" value="1"/>
</dbReference>
<dbReference type="Pfam" id="PF00440">
    <property type="entry name" value="TetR_N"/>
    <property type="match status" value="1"/>
</dbReference>
<dbReference type="InterPro" id="IPR036259">
    <property type="entry name" value="MFS_trans_sf"/>
</dbReference>
<evidence type="ECO:0000256" key="9">
    <source>
        <dbReference type="SAM" id="MobiDB-lite"/>
    </source>
</evidence>
<evidence type="ECO:0000256" key="7">
    <source>
        <dbReference type="ARBA" id="ARBA00023251"/>
    </source>
</evidence>
<dbReference type="PANTHER" id="PTHR42718:SF9">
    <property type="entry name" value="MAJOR FACILITATOR SUPERFAMILY MULTIDRUG TRANSPORTER MFSC"/>
    <property type="match status" value="1"/>
</dbReference>
<evidence type="ECO:0000256" key="1">
    <source>
        <dbReference type="ARBA" id="ARBA00004141"/>
    </source>
</evidence>
<dbReference type="Gene3D" id="1.20.1250.20">
    <property type="entry name" value="MFS general substrate transporter like domains"/>
    <property type="match status" value="1"/>
</dbReference>
<feature type="transmembrane region" description="Helical" evidence="10">
    <location>
        <begin position="242"/>
        <end position="262"/>
    </location>
</feature>
<dbReference type="InterPro" id="IPR009057">
    <property type="entry name" value="Homeodomain-like_sf"/>
</dbReference>
<evidence type="ECO:0000259" key="11">
    <source>
        <dbReference type="PROSITE" id="PS50977"/>
    </source>
</evidence>
<evidence type="ECO:0000256" key="2">
    <source>
        <dbReference type="ARBA" id="ARBA00022448"/>
    </source>
</evidence>
<feature type="transmembrane region" description="Helical" evidence="10">
    <location>
        <begin position="55"/>
        <end position="72"/>
    </location>
</feature>
<feature type="region of interest" description="Disordered" evidence="9">
    <location>
        <begin position="294"/>
        <end position="313"/>
    </location>
</feature>
<dbReference type="SUPFAM" id="SSF46689">
    <property type="entry name" value="Homeodomain-like"/>
    <property type="match status" value="1"/>
</dbReference>
<dbReference type="InterPro" id="IPR001647">
    <property type="entry name" value="HTH_TetR"/>
</dbReference>
<comment type="subcellular location">
    <subcellularLocation>
        <location evidence="1">Membrane</location>
        <topology evidence="1">Multi-pass membrane protein</topology>
    </subcellularLocation>
</comment>
<evidence type="ECO:0000256" key="4">
    <source>
        <dbReference type="ARBA" id="ARBA00022989"/>
    </source>
</evidence>
<dbReference type="Proteomes" id="UP000516422">
    <property type="component" value="Chromosome"/>
</dbReference>
<organism evidence="12 13">
    <name type="scientific">Streptomyces griseofuscus</name>
    <dbReference type="NCBI Taxonomy" id="146922"/>
    <lineage>
        <taxon>Bacteria</taxon>
        <taxon>Bacillati</taxon>
        <taxon>Actinomycetota</taxon>
        <taxon>Actinomycetes</taxon>
        <taxon>Kitasatosporales</taxon>
        <taxon>Streptomycetaceae</taxon>
        <taxon>Streptomyces</taxon>
    </lineage>
</organism>
<dbReference type="KEGG" id="sgf:HEP81_03012"/>
<dbReference type="Pfam" id="PF17754">
    <property type="entry name" value="TetR_C_14"/>
    <property type="match status" value="1"/>
</dbReference>
<sequence>MAALGVGVCLLLLPGTRDPSGPQVDPLSTALTAAGLGAMIPAVTEAPDRGWADPLVLAMSAAAAVLLLGLVLRERRSPRPMLDMSDGRGRGRPSGRGPVRAACGGHRGPGGAGLRRPAGIRTTADSGYGFTALWLSLTGLGFGFAVVPAMYGQLGALPADRAGSGSGLLMTLRQVGGAIGIALLGSPLASAFRDRLDVAGLPSPAAHTARESVVAAHGVAVRTHAPHLAASPHTALTLGMSLVLLVCGIASLAAALLAALLLPDTPVVRCAGAPEEASAHGRPCRRCRTMTGMTAARPTSPVPSPDRARPEGPRLGLRERKKIKTREAIRGATYALIEEQGYDATTIDQIADRAEVSPSTVFRYFPTKEDIVLTDEFDAVMLEEIRRRPAEEPWGDTIRYVLRRAVQVGMAADPAVSRLRTRLMVQVPAVRSRMMESMSVTGHMLCRAVAERTGRDPGDLEVRVYAMSLIGGLIETTMYWAEHGHQEDLRDLIDRSLDVLEHGLPGAENH</sequence>
<dbReference type="AlphaFoldDB" id="A0A7H1PZ43"/>
<keyword evidence="2" id="KW-0813">Transport</keyword>
<keyword evidence="4 10" id="KW-1133">Transmembrane helix</keyword>
<dbReference type="PROSITE" id="PS50977">
    <property type="entry name" value="HTH_TETR_2"/>
    <property type="match status" value="1"/>
</dbReference>
<dbReference type="PRINTS" id="PR00455">
    <property type="entry name" value="HTHTETR"/>
</dbReference>
<dbReference type="Gene3D" id="1.10.10.60">
    <property type="entry name" value="Homeodomain-like"/>
    <property type="match status" value="1"/>
</dbReference>
<feature type="transmembrane region" description="Helical" evidence="10">
    <location>
        <begin position="130"/>
        <end position="151"/>
    </location>
</feature>
<dbReference type="EMBL" id="CP051006">
    <property type="protein sequence ID" value="QNT93323.1"/>
    <property type="molecule type" value="Genomic_DNA"/>
</dbReference>
<name>A0A7H1PZ43_9ACTN</name>
<proteinExistence type="predicted"/>
<feature type="domain" description="HTH tetR-type" evidence="11">
    <location>
        <begin position="323"/>
        <end position="383"/>
    </location>
</feature>
<dbReference type="Gene3D" id="1.10.357.10">
    <property type="entry name" value="Tetracycline Repressor, domain 2"/>
    <property type="match status" value="1"/>
</dbReference>
<keyword evidence="5 8" id="KW-0238">DNA-binding</keyword>
<evidence type="ECO:0000313" key="13">
    <source>
        <dbReference type="Proteomes" id="UP000516422"/>
    </source>
</evidence>
<reference evidence="12 13" key="1">
    <citation type="submission" date="2020-04" db="EMBL/GenBank/DDBJ databases">
        <title>Characterization and engineering of Streptomyces griseofuscus DSM40191 as a potential heterologous host for expression of BGCs.</title>
        <authorList>
            <person name="Gren T."/>
            <person name="Whitford C.M."/>
            <person name="Mohite O.S."/>
            <person name="Joergensen T.S."/>
            <person name="Nielsen J.B."/>
            <person name="Lee S.Y."/>
            <person name="Weber T."/>
        </authorList>
    </citation>
    <scope>NUCLEOTIDE SEQUENCE [LARGE SCALE GENOMIC DNA]</scope>
    <source>
        <strain evidence="12 13">DSM 40191</strain>
    </source>
</reference>
<dbReference type="PANTHER" id="PTHR42718">
    <property type="entry name" value="MAJOR FACILITATOR SUPERFAMILY MULTIDRUG TRANSPORTER MFSC"/>
    <property type="match status" value="1"/>
</dbReference>
<evidence type="ECO:0000313" key="12">
    <source>
        <dbReference type="EMBL" id="QNT93323.1"/>
    </source>
</evidence>
<dbReference type="InterPro" id="IPR041347">
    <property type="entry name" value="MftR_C"/>
</dbReference>
<gene>
    <name evidence="12" type="ORF">HEP81_03012</name>
</gene>
<evidence type="ECO:0000256" key="10">
    <source>
        <dbReference type="SAM" id="Phobius"/>
    </source>
</evidence>
<keyword evidence="7" id="KW-0046">Antibiotic resistance</keyword>
<protein>
    <recommendedName>
        <fullName evidence="11">HTH tetR-type domain-containing protein</fullName>
    </recommendedName>
</protein>
<feature type="region of interest" description="Disordered" evidence="9">
    <location>
        <begin position="79"/>
        <end position="117"/>
    </location>
</feature>
<evidence type="ECO:0000256" key="6">
    <source>
        <dbReference type="ARBA" id="ARBA00023136"/>
    </source>
</evidence>
<keyword evidence="3 10" id="KW-0812">Transmembrane</keyword>
<dbReference type="GO" id="GO:0046677">
    <property type="term" value="P:response to antibiotic"/>
    <property type="evidence" value="ECO:0007669"/>
    <property type="project" value="UniProtKB-KW"/>
</dbReference>
<dbReference type="GO" id="GO:0016020">
    <property type="term" value="C:membrane"/>
    <property type="evidence" value="ECO:0007669"/>
    <property type="project" value="UniProtKB-SubCell"/>
</dbReference>
<feature type="transmembrane region" description="Helical" evidence="10">
    <location>
        <begin position="171"/>
        <end position="192"/>
    </location>
</feature>
<feature type="DNA-binding region" description="H-T-H motif" evidence="8">
    <location>
        <begin position="346"/>
        <end position="365"/>
    </location>
</feature>
<feature type="compositionally biased region" description="Low complexity" evidence="9">
    <location>
        <begin position="95"/>
        <end position="104"/>
    </location>
</feature>
<evidence type="ECO:0000256" key="8">
    <source>
        <dbReference type="PROSITE-ProRule" id="PRU00335"/>
    </source>
</evidence>
<evidence type="ECO:0000256" key="3">
    <source>
        <dbReference type="ARBA" id="ARBA00022692"/>
    </source>
</evidence>